<dbReference type="EMBL" id="NMVQ01000005">
    <property type="protein sequence ID" value="OYO24166.1"/>
    <property type="molecule type" value="Genomic_DNA"/>
</dbReference>
<keyword evidence="1" id="KW-0808">Transferase</keyword>
<accession>A0A255HA19</accession>
<evidence type="ECO:0000313" key="1">
    <source>
        <dbReference type="EMBL" id="OYO24166.1"/>
    </source>
</evidence>
<dbReference type="AlphaFoldDB" id="A0A255HA19"/>
<protein>
    <submittedName>
        <fullName evidence="1">GNAT family N-acetyltransferase</fullName>
    </submittedName>
</protein>
<evidence type="ECO:0000313" key="2">
    <source>
        <dbReference type="Proteomes" id="UP000216311"/>
    </source>
</evidence>
<reference evidence="1 2" key="1">
    <citation type="submission" date="2017-07" db="EMBL/GenBank/DDBJ databases">
        <title>Draft whole genome sequences of clinical Proprionibacteriaceae strains.</title>
        <authorList>
            <person name="Bernier A.-M."/>
            <person name="Bernard K."/>
            <person name="Domingo M.-C."/>
        </authorList>
    </citation>
    <scope>NUCLEOTIDE SEQUENCE [LARGE SCALE GENOMIC DNA]</scope>
    <source>
        <strain evidence="1 2">NML 130396</strain>
    </source>
</reference>
<comment type="caution">
    <text evidence="1">The sequence shown here is derived from an EMBL/GenBank/DDBJ whole genome shotgun (WGS) entry which is preliminary data.</text>
</comment>
<dbReference type="InterPro" id="IPR016181">
    <property type="entry name" value="Acyl_CoA_acyltransferase"/>
</dbReference>
<dbReference type="Gene3D" id="3.40.630.30">
    <property type="match status" value="1"/>
</dbReference>
<organism evidence="1 2">
    <name type="scientific">Enemella dayhoffiae</name>
    <dbReference type="NCBI Taxonomy" id="2016507"/>
    <lineage>
        <taxon>Bacteria</taxon>
        <taxon>Bacillati</taxon>
        <taxon>Actinomycetota</taxon>
        <taxon>Actinomycetes</taxon>
        <taxon>Propionibacteriales</taxon>
        <taxon>Propionibacteriaceae</taxon>
        <taxon>Enemella</taxon>
    </lineage>
</organism>
<dbReference type="SUPFAM" id="SSF55729">
    <property type="entry name" value="Acyl-CoA N-acyltransferases (Nat)"/>
    <property type="match status" value="1"/>
</dbReference>
<dbReference type="GO" id="GO:0016740">
    <property type="term" value="F:transferase activity"/>
    <property type="evidence" value="ECO:0007669"/>
    <property type="project" value="UniProtKB-KW"/>
</dbReference>
<dbReference type="OrthoDB" id="5145866at2"/>
<dbReference type="RefSeq" id="WP_094363046.1">
    <property type="nucleotide sequence ID" value="NZ_NMVQ01000005.1"/>
</dbReference>
<sequence>MIGPRIRQAGAADALLVGALTIQAARAEGLDPGPGFLDRFADAWLEYRDQHPAWWAELDGRHAGLLLTARTRPLPWPGRTGGGALRAERLFVPADLTGRGVDESLRAAAREWATTRGMDWVDLDD</sequence>
<proteinExistence type="predicted"/>
<gene>
    <name evidence="1" type="ORF">CGZ93_04940</name>
</gene>
<name>A0A255HA19_9ACTN</name>
<keyword evidence="2" id="KW-1185">Reference proteome</keyword>
<dbReference type="Proteomes" id="UP000216311">
    <property type="component" value="Unassembled WGS sequence"/>
</dbReference>